<feature type="region of interest" description="Disordered" evidence="4">
    <location>
        <begin position="175"/>
        <end position="203"/>
    </location>
</feature>
<dbReference type="Pfam" id="PF05131">
    <property type="entry name" value="Pep3_Vps18"/>
    <property type="match status" value="2"/>
</dbReference>
<name>A0A150GW42_GONPE</name>
<keyword evidence="3" id="KW-0862">Zinc</keyword>
<evidence type="ECO:0000313" key="7">
    <source>
        <dbReference type="Proteomes" id="UP000075714"/>
    </source>
</evidence>
<accession>A0A150GW42</accession>
<evidence type="ECO:0000256" key="2">
    <source>
        <dbReference type="ARBA" id="ARBA00022771"/>
    </source>
</evidence>
<dbReference type="GO" id="GO:0008270">
    <property type="term" value="F:zinc ion binding"/>
    <property type="evidence" value="ECO:0007669"/>
    <property type="project" value="UniProtKB-KW"/>
</dbReference>
<keyword evidence="7" id="KW-1185">Reference proteome</keyword>
<dbReference type="OrthoDB" id="1845386at2759"/>
<keyword evidence="2" id="KW-0863">Zinc-finger</keyword>
<reference evidence="7" key="1">
    <citation type="journal article" date="2016" name="Nat. Commun.">
        <title>The Gonium pectorale genome demonstrates co-option of cell cycle regulation during the evolution of multicellularity.</title>
        <authorList>
            <person name="Hanschen E.R."/>
            <person name="Marriage T.N."/>
            <person name="Ferris P.J."/>
            <person name="Hamaji T."/>
            <person name="Toyoda A."/>
            <person name="Fujiyama A."/>
            <person name="Neme R."/>
            <person name="Noguchi H."/>
            <person name="Minakuchi Y."/>
            <person name="Suzuki M."/>
            <person name="Kawai-Toyooka H."/>
            <person name="Smith D.R."/>
            <person name="Sparks H."/>
            <person name="Anderson J."/>
            <person name="Bakaric R."/>
            <person name="Luria V."/>
            <person name="Karger A."/>
            <person name="Kirschner M.W."/>
            <person name="Durand P.M."/>
            <person name="Michod R.E."/>
            <person name="Nozaki H."/>
            <person name="Olson B.J."/>
        </authorList>
    </citation>
    <scope>NUCLEOTIDE SEQUENCE [LARGE SCALE GENOMIC DNA]</scope>
    <source>
        <strain evidence="7">NIES-2863</strain>
    </source>
</reference>
<keyword evidence="1" id="KW-0479">Metal-binding</keyword>
<dbReference type="PANTHER" id="PTHR23323">
    <property type="entry name" value="VACUOLAR PROTEIN SORTING-ASSOCIATED PROTEIN"/>
    <property type="match status" value="1"/>
</dbReference>
<evidence type="ECO:0000313" key="6">
    <source>
        <dbReference type="EMBL" id="KXZ53918.1"/>
    </source>
</evidence>
<dbReference type="AlphaFoldDB" id="A0A150GW42"/>
<feature type="domain" description="Pep3/Vps18 beta-propeller" evidence="5">
    <location>
        <begin position="293"/>
        <end position="391"/>
    </location>
</feature>
<feature type="domain" description="Pep3/Vps18 beta-propeller" evidence="5">
    <location>
        <begin position="66"/>
        <end position="234"/>
    </location>
</feature>
<dbReference type="GO" id="GO:0007032">
    <property type="term" value="P:endosome organization"/>
    <property type="evidence" value="ECO:0007669"/>
    <property type="project" value="TreeGrafter"/>
</dbReference>
<dbReference type="GO" id="GO:0006904">
    <property type="term" value="P:vesicle docking involved in exocytosis"/>
    <property type="evidence" value="ECO:0007669"/>
    <property type="project" value="TreeGrafter"/>
</dbReference>
<evidence type="ECO:0000256" key="1">
    <source>
        <dbReference type="ARBA" id="ARBA00022723"/>
    </source>
</evidence>
<dbReference type="STRING" id="33097.A0A150GW42"/>
<sequence>MDLVEAFGARSAGVSQGLEYMERVESGASGDLVIIDPQVASSGSGAESPQLLIDTAIRQASRGRGAVTCVTASNEVVLVATTRGFLLRYSWDENGNERVTEVEVLASRQQADHRIAALFTDPAAVHVLAAVRASGGGGGGGGGGPAGEVYYLHRRWPRARALAELRGQGALTAVGWAPQQEHPDTLAAPAPGGGRAPSSAAGSVVGESCTGPLLLGTECGSLLELVLDERQKKEAPHKTLIEGAAGRDRRSPAGAGAAAFTSLYQAAAAAAEAVAAAGGGVATAAAAAAAAGGSEVLSAVMSLPLESAGAEADAEAARSLVVSEYHLLLLCGDRLRAVNRVSGRTVAARAFRSPLTQSVTGEPSREIDGLVRDPVVGTVYMAVDEALYEVSLQHEGAGMWRVYLEMQPQRDEVHRARAEAAAAAGDFRTAAVHWAKVSDGRPPFEDVALRLADCGDASALPAFLSTRLATIASPVQHHTTPLGPAPFGFGGADAAASGGGAASAAALLGSSGGAAGGGGGGALGGEIRAQACLLSCWLTELRLDDINRALLEASAAML</sequence>
<protein>
    <recommendedName>
        <fullName evidence="5">Pep3/Vps18 beta-propeller domain-containing protein</fullName>
    </recommendedName>
</protein>
<dbReference type="Proteomes" id="UP000075714">
    <property type="component" value="Unassembled WGS sequence"/>
</dbReference>
<dbReference type="InterPro" id="IPR007810">
    <property type="entry name" value="Pep3/Vps18_beta-prop"/>
</dbReference>
<dbReference type="GO" id="GO:0030674">
    <property type="term" value="F:protein-macromolecule adaptor activity"/>
    <property type="evidence" value="ECO:0007669"/>
    <property type="project" value="TreeGrafter"/>
</dbReference>
<dbReference type="GO" id="GO:0048284">
    <property type="term" value="P:organelle fusion"/>
    <property type="evidence" value="ECO:0007669"/>
    <property type="project" value="TreeGrafter"/>
</dbReference>
<organism evidence="6 7">
    <name type="scientific">Gonium pectorale</name>
    <name type="common">Green alga</name>
    <dbReference type="NCBI Taxonomy" id="33097"/>
    <lineage>
        <taxon>Eukaryota</taxon>
        <taxon>Viridiplantae</taxon>
        <taxon>Chlorophyta</taxon>
        <taxon>core chlorophytes</taxon>
        <taxon>Chlorophyceae</taxon>
        <taxon>CS clade</taxon>
        <taxon>Chlamydomonadales</taxon>
        <taxon>Volvocaceae</taxon>
        <taxon>Gonium</taxon>
    </lineage>
</organism>
<dbReference type="PANTHER" id="PTHR23323:SF26">
    <property type="entry name" value="VACUOLAR PROTEIN SORTING-ASSOCIATED PROTEIN 18 HOMOLOG"/>
    <property type="match status" value="1"/>
</dbReference>
<comment type="caution">
    <text evidence="6">The sequence shown here is derived from an EMBL/GenBank/DDBJ whole genome shotgun (WGS) entry which is preliminary data.</text>
</comment>
<evidence type="ECO:0000256" key="4">
    <source>
        <dbReference type="SAM" id="MobiDB-lite"/>
    </source>
</evidence>
<proteinExistence type="predicted"/>
<dbReference type="EMBL" id="LSYV01000007">
    <property type="protein sequence ID" value="KXZ53918.1"/>
    <property type="molecule type" value="Genomic_DNA"/>
</dbReference>
<evidence type="ECO:0000259" key="5">
    <source>
        <dbReference type="Pfam" id="PF05131"/>
    </source>
</evidence>
<evidence type="ECO:0000256" key="3">
    <source>
        <dbReference type="ARBA" id="ARBA00022833"/>
    </source>
</evidence>
<gene>
    <name evidence="6" type="ORF">GPECTOR_6g836</name>
</gene>
<dbReference type="GO" id="GO:0030897">
    <property type="term" value="C:HOPS complex"/>
    <property type="evidence" value="ECO:0007669"/>
    <property type="project" value="TreeGrafter"/>
</dbReference>
<dbReference type="GO" id="GO:0007033">
    <property type="term" value="P:vacuole organization"/>
    <property type="evidence" value="ECO:0007669"/>
    <property type="project" value="TreeGrafter"/>
</dbReference>
<dbReference type="GO" id="GO:0005768">
    <property type="term" value="C:endosome"/>
    <property type="evidence" value="ECO:0007669"/>
    <property type="project" value="TreeGrafter"/>
</dbReference>